<evidence type="ECO:0000313" key="1">
    <source>
        <dbReference type="EMBL" id="KAF3068633.1"/>
    </source>
</evidence>
<sequence length="103" mass="11612">MVDPQQPVRVPQEPLDNTHRAAFSSIKFGKLPQSVKRMKADRQQAKETATTNAHKALMSNLQDILSPLRLIWPRSRLKDAISVVYQSRLSGGTGMTMILWRNG</sequence>
<proteinExistence type="predicted"/>
<accession>A0A9P4XCP9</accession>
<protein>
    <submittedName>
        <fullName evidence="1">Uncharacterized protein</fullName>
    </submittedName>
</protein>
<dbReference type="EMBL" id="QLNT01000013">
    <property type="protein sequence ID" value="KAF3068633.1"/>
    <property type="molecule type" value="Genomic_DNA"/>
</dbReference>
<evidence type="ECO:0000313" key="2">
    <source>
        <dbReference type="Proteomes" id="UP000801864"/>
    </source>
</evidence>
<organism evidence="1 2">
    <name type="scientific">Trichoderma lentiforme</name>
    <dbReference type="NCBI Taxonomy" id="1567552"/>
    <lineage>
        <taxon>Eukaryota</taxon>
        <taxon>Fungi</taxon>
        <taxon>Dikarya</taxon>
        <taxon>Ascomycota</taxon>
        <taxon>Pezizomycotina</taxon>
        <taxon>Sordariomycetes</taxon>
        <taxon>Hypocreomycetidae</taxon>
        <taxon>Hypocreales</taxon>
        <taxon>Hypocreaceae</taxon>
        <taxon>Trichoderma</taxon>
    </lineage>
</organism>
<gene>
    <name evidence="1" type="ORF">CFAM422_007821</name>
</gene>
<keyword evidence="2" id="KW-1185">Reference proteome</keyword>
<name>A0A9P4XCP9_9HYPO</name>
<dbReference type="Proteomes" id="UP000801864">
    <property type="component" value="Unassembled WGS sequence"/>
</dbReference>
<comment type="caution">
    <text evidence="1">The sequence shown here is derived from an EMBL/GenBank/DDBJ whole genome shotgun (WGS) entry which is preliminary data.</text>
</comment>
<reference evidence="1 2" key="1">
    <citation type="submission" date="2018-06" db="EMBL/GenBank/DDBJ databases">
        <title>Genome analysis of cellulolytic fungus Trichoderma lentiforme CFAM-422.</title>
        <authorList>
            <person name="Steindorff A.S."/>
            <person name="Formighieri E.F."/>
            <person name="Midorikawa G.E.O."/>
            <person name="Tamietti M.S."/>
            <person name="Ramos E.Z."/>
            <person name="Silva A.S."/>
            <person name="Bon E.P.S."/>
            <person name="Mendes T.D."/>
            <person name="Damaso M.C.T."/>
            <person name="Favaro L.C.L."/>
        </authorList>
    </citation>
    <scope>NUCLEOTIDE SEQUENCE [LARGE SCALE GENOMIC DNA]</scope>
    <source>
        <strain evidence="1 2">CFAM-422</strain>
    </source>
</reference>
<dbReference type="AlphaFoldDB" id="A0A9P4XCP9"/>